<feature type="transmembrane region" description="Helical" evidence="6">
    <location>
        <begin position="268"/>
        <end position="285"/>
    </location>
</feature>
<keyword evidence="4 6" id="KW-1133">Transmembrane helix</keyword>
<gene>
    <name evidence="8" type="ORF">RJ41_12570</name>
</gene>
<evidence type="ECO:0000256" key="1">
    <source>
        <dbReference type="ARBA" id="ARBA00004141"/>
    </source>
</evidence>
<evidence type="ECO:0000256" key="4">
    <source>
        <dbReference type="ARBA" id="ARBA00022989"/>
    </source>
</evidence>
<feature type="transmembrane region" description="Helical" evidence="6">
    <location>
        <begin position="119"/>
        <end position="140"/>
    </location>
</feature>
<accession>A0A0B3Y3H7</accession>
<evidence type="ECO:0000259" key="7">
    <source>
        <dbReference type="Pfam" id="PF00892"/>
    </source>
</evidence>
<protein>
    <submittedName>
        <fullName evidence="8">Membrane protein</fullName>
    </submittedName>
</protein>
<keyword evidence="9" id="KW-1185">Reference proteome</keyword>
<dbReference type="PANTHER" id="PTHR32322:SF2">
    <property type="entry name" value="EAMA DOMAIN-CONTAINING PROTEIN"/>
    <property type="match status" value="1"/>
</dbReference>
<name>A0A0B3Y3H7_9ALTE</name>
<dbReference type="InterPro" id="IPR037185">
    <property type="entry name" value="EmrE-like"/>
</dbReference>
<evidence type="ECO:0000256" key="6">
    <source>
        <dbReference type="SAM" id="Phobius"/>
    </source>
</evidence>
<dbReference type="SUPFAM" id="SSF103481">
    <property type="entry name" value="Multidrug resistance efflux transporter EmrE"/>
    <property type="match status" value="2"/>
</dbReference>
<dbReference type="AlphaFoldDB" id="A0A0B3Y3H7"/>
<sequence length="300" mass="32989">MNNASLFALCCLIWGSTWIAITYQIGHTSETFAIALRYLLASACLGIYCVIRRLPLKLPVHVHVKMAAVGLFLYSLNYTLLYMAQAHIISALLALMSSCIIYINVVLRRWWLKEPIRKEVVIGATFGLLGIVCLFVPEFSKVSMDAALATGLAIAFVSFFCASTGNVISERILTSGTPVIQMNFYAMSYAMVLLFITSLAMPGKLVIPTHIEFYLSLLYLAIFGSVFAFGAYMKLLKQMGADKAAYVVLVYPMVALVISTFFEGYTWSVLSVVGVVIVLVGNAIAMGKVPRFMHRPPVSS</sequence>
<dbReference type="EMBL" id="JWLW01000023">
    <property type="protein sequence ID" value="KHT50624.1"/>
    <property type="molecule type" value="Genomic_DNA"/>
</dbReference>
<evidence type="ECO:0000313" key="8">
    <source>
        <dbReference type="EMBL" id="KHT50624.1"/>
    </source>
</evidence>
<dbReference type="Pfam" id="PF00892">
    <property type="entry name" value="EamA"/>
    <property type="match status" value="2"/>
</dbReference>
<dbReference type="Proteomes" id="UP000031197">
    <property type="component" value="Unassembled WGS sequence"/>
</dbReference>
<comment type="subcellular location">
    <subcellularLocation>
        <location evidence="1">Membrane</location>
        <topology evidence="1">Multi-pass membrane protein</topology>
    </subcellularLocation>
</comment>
<dbReference type="GO" id="GO:0016020">
    <property type="term" value="C:membrane"/>
    <property type="evidence" value="ECO:0007669"/>
    <property type="project" value="UniProtKB-SubCell"/>
</dbReference>
<evidence type="ECO:0000256" key="5">
    <source>
        <dbReference type="ARBA" id="ARBA00023136"/>
    </source>
</evidence>
<dbReference type="InterPro" id="IPR000620">
    <property type="entry name" value="EamA_dom"/>
</dbReference>
<feature type="transmembrane region" description="Helical" evidence="6">
    <location>
        <begin position="146"/>
        <end position="168"/>
    </location>
</feature>
<feature type="transmembrane region" description="Helical" evidence="6">
    <location>
        <begin position="244"/>
        <end position="262"/>
    </location>
</feature>
<keyword evidence="5 6" id="KW-0472">Membrane</keyword>
<keyword evidence="3 6" id="KW-0812">Transmembrane</keyword>
<feature type="transmembrane region" description="Helical" evidence="6">
    <location>
        <begin position="213"/>
        <end position="232"/>
    </location>
</feature>
<feature type="transmembrane region" description="Helical" evidence="6">
    <location>
        <begin position="180"/>
        <end position="201"/>
    </location>
</feature>
<dbReference type="InterPro" id="IPR050638">
    <property type="entry name" value="AA-Vitamin_Transporters"/>
</dbReference>
<reference evidence="8 9" key="1">
    <citation type="submission" date="2014-12" db="EMBL/GenBank/DDBJ databases">
        <title>Genome sequencing of Alteromonas marina AD001.</title>
        <authorList>
            <person name="Adrian T.G.S."/>
            <person name="Chan K.G."/>
        </authorList>
    </citation>
    <scope>NUCLEOTIDE SEQUENCE [LARGE SCALE GENOMIC DNA]</scope>
    <source>
        <strain evidence="8 9">AD001</strain>
    </source>
</reference>
<dbReference type="OrthoDB" id="2352272at2"/>
<feature type="domain" description="EamA" evidence="7">
    <location>
        <begin position="6"/>
        <end position="135"/>
    </location>
</feature>
<dbReference type="PANTHER" id="PTHR32322">
    <property type="entry name" value="INNER MEMBRANE TRANSPORTER"/>
    <property type="match status" value="1"/>
</dbReference>
<comment type="similarity">
    <text evidence="2">Belongs to the EamA transporter family.</text>
</comment>
<proteinExistence type="inferred from homology"/>
<dbReference type="RefSeq" id="WP_039221328.1">
    <property type="nucleotide sequence ID" value="NZ_JWLW01000023.1"/>
</dbReference>
<evidence type="ECO:0000313" key="9">
    <source>
        <dbReference type="Proteomes" id="UP000031197"/>
    </source>
</evidence>
<evidence type="ECO:0000256" key="2">
    <source>
        <dbReference type="ARBA" id="ARBA00007362"/>
    </source>
</evidence>
<feature type="transmembrane region" description="Helical" evidence="6">
    <location>
        <begin position="32"/>
        <end position="51"/>
    </location>
</feature>
<feature type="transmembrane region" description="Helical" evidence="6">
    <location>
        <begin position="63"/>
        <end position="82"/>
    </location>
</feature>
<feature type="domain" description="EamA" evidence="7">
    <location>
        <begin position="150"/>
        <end position="284"/>
    </location>
</feature>
<evidence type="ECO:0000256" key="3">
    <source>
        <dbReference type="ARBA" id="ARBA00022692"/>
    </source>
</evidence>
<organism evidence="8 9">
    <name type="scientific">Alteromonas marina</name>
    <dbReference type="NCBI Taxonomy" id="203795"/>
    <lineage>
        <taxon>Bacteria</taxon>
        <taxon>Pseudomonadati</taxon>
        <taxon>Pseudomonadota</taxon>
        <taxon>Gammaproteobacteria</taxon>
        <taxon>Alteromonadales</taxon>
        <taxon>Alteromonadaceae</taxon>
        <taxon>Alteromonas/Salinimonas group</taxon>
        <taxon>Alteromonas</taxon>
    </lineage>
</organism>
<comment type="caution">
    <text evidence="8">The sequence shown here is derived from an EMBL/GenBank/DDBJ whole genome shotgun (WGS) entry which is preliminary data.</text>
</comment>
<feature type="transmembrane region" description="Helical" evidence="6">
    <location>
        <begin position="88"/>
        <end position="107"/>
    </location>
</feature>